<dbReference type="Gene3D" id="6.10.140.1450">
    <property type="match status" value="1"/>
</dbReference>
<keyword evidence="3" id="KW-1185">Reference proteome</keyword>
<gene>
    <name evidence="2" type="ORF">QYT958_LOCUS45015</name>
    <name evidence="1" type="ORF">UJA718_LOCUS49700</name>
</gene>
<dbReference type="EMBL" id="CAJOBR010072600">
    <property type="protein sequence ID" value="CAF5104189.1"/>
    <property type="molecule type" value="Genomic_DNA"/>
</dbReference>
<evidence type="ECO:0000313" key="3">
    <source>
        <dbReference type="Proteomes" id="UP000663873"/>
    </source>
</evidence>
<dbReference type="Proteomes" id="UP000663848">
    <property type="component" value="Unassembled WGS sequence"/>
</dbReference>
<name>A0A821ZSA7_9BILA</name>
<feature type="non-terminal residue" evidence="1">
    <location>
        <position position="62"/>
    </location>
</feature>
<dbReference type="AlphaFoldDB" id="A0A821ZSA7"/>
<sequence>ERERHRKLIDKRDKVDAIIHSLREQNAEEDQIKEVEDILSPMEKEQIQKLDAAFRKIDLAQL</sequence>
<evidence type="ECO:0000313" key="1">
    <source>
        <dbReference type="EMBL" id="CAF4988609.1"/>
    </source>
</evidence>
<feature type="non-terminal residue" evidence="1">
    <location>
        <position position="1"/>
    </location>
</feature>
<evidence type="ECO:0000313" key="2">
    <source>
        <dbReference type="EMBL" id="CAF5104189.1"/>
    </source>
</evidence>
<accession>A0A821ZSA7</accession>
<dbReference type="EMBL" id="CAJOBP010105740">
    <property type="protein sequence ID" value="CAF4988609.1"/>
    <property type="molecule type" value="Genomic_DNA"/>
</dbReference>
<proteinExistence type="predicted"/>
<dbReference type="Pfam" id="PF20912">
    <property type="entry name" value="RPC3_helical"/>
    <property type="match status" value="1"/>
</dbReference>
<comment type="caution">
    <text evidence="1">The sequence shown here is derived from an EMBL/GenBank/DDBJ whole genome shotgun (WGS) entry which is preliminary data.</text>
</comment>
<protein>
    <submittedName>
        <fullName evidence="1">Uncharacterized protein</fullName>
    </submittedName>
</protein>
<reference evidence="1" key="1">
    <citation type="submission" date="2021-02" db="EMBL/GenBank/DDBJ databases">
        <authorList>
            <person name="Nowell W R."/>
        </authorList>
    </citation>
    <scope>NUCLEOTIDE SEQUENCE</scope>
</reference>
<dbReference type="Proteomes" id="UP000663873">
    <property type="component" value="Unassembled WGS sequence"/>
</dbReference>
<organism evidence="1 3">
    <name type="scientific">Rotaria socialis</name>
    <dbReference type="NCBI Taxonomy" id="392032"/>
    <lineage>
        <taxon>Eukaryota</taxon>
        <taxon>Metazoa</taxon>
        <taxon>Spiralia</taxon>
        <taxon>Gnathifera</taxon>
        <taxon>Rotifera</taxon>
        <taxon>Eurotatoria</taxon>
        <taxon>Bdelloidea</taxon>
        <taxon>Philodinida</taxon>
        <taxon>Philodinidae</taxon>
        <taxon>Rotaria</taxon>
    </lineage>
</organism>